<dbReference type="AlphaFoldDB" id="A0AAW2BDC4"/>
<dbReference type="Proteomes" id="UP001459277">
    <property type="component" value="Unassembled WGS sequence"/>
</dbReference>
<name>A0AAW2BDC4_9ROSI</name>
<keyword evidence="4" id="KW-1185">Reference proteome</keyword>
<organism evidence="3 4">
    <name type="scientific">Lithocarpus litseifolius</name>
    <dbReference type="NCBI Taxonomy" id="425828"/>
    <lineage>
        <taxon>Eukaryota</taxon>
        <taxon>Viridiplantae</taxon>
        <taxon>Streptophyta</taxon>
        <taxon>Embryophyta</taxon>
        <taxon>Tracheophyta</taxon>
        <taxon>Spermatophyta</taxon>
        <taxon>Magnoliopsida</taxon>
        <taxon>eudicotyledons</taxon>
        <taxon>Gunneridae</taxon>
        <taxon>Pentapetalae</taxon>
        <taxon>rosids</taxon>
        <taxon>fabids</taxon>
        <taxon>Fagales</taxon>
        <taxon>Fagaceae</taxon>
        <taxon>Lithocarpus</taxon>
    </lineage>
</organism>
<evidence type="ECO:0000313" key="4">
    <source>
        <dbReference type="Proteomes" id="UP001459277"/>
    </source>
</evidence>
<proteinExistence type="predicted"/>
<evidence type="ECO:0000313" key="3">
    <source>
        <dbReference type="EMBL" id="KAK9983388.1"/>
    </source>
</evidence>
<keyword evidence="1" id="KW-0175">Coiled coil</keyword>
<feature type="compositionally biased region" description="Basic and acidic residues" evidence="2">
    <location>
        <begin position="36"/>
        <end position="47"/>
    </location>
</feature>
<evidence type="ECO:0000256" key="2">
    <source>
        <dbReference type="SAM" id="MobiDB-lite"/>
    </source>
</evidence>
<gene>
    <name evidence="3" type="ORF">SO802_032913</name>
</gene>
<reference evidence="3 4" key="1">
    <citation type="submission" date="2024-01" db="EMBL/GenBank/DDBJ databases">
        <title>A telomere-to-telomere, gap-free genome of sweet tea (Lithocarpus litseifolius).</title>
        <authorList>
            <person name="Zhou J."/>
        </authorList>
    </citation>
    <scope>NUCLEOTIDE SEQUENCE [LARGE SCALE GENOMIC DNA]</scope>
    <source>
        <strain evidence="3">Zhou-2022a</strain>
        <tissue evidence="3">Leaf</tissue>
    </source>
</reference>
<feature type="coiled-coil region" evidence="1">
    <location>
        <begin position="88"/>
        <end position="115"/>
    </location>
</feature>
<evidence type="ECO:0000256" key="1">
    <source>
        <dbReference type="SAM" id="Coils"/>
    </source>
</evidence>
<sequence>MALKAKSSDIDESSDNEDSKMKSYITRQSSSSQSKSQDKEKKDAKDGEDVDEEKDLVESKFEKMDEQDDIHTAYAKLYKVSKKHEKLHRLATKKLSDMEIEREELSTKFDEANQTIGALKFKNNFLAEKTKKLEAELFQNQFPSSFAPLGNLLKALMFLSNLNGFNSSPSPLVQGSHEGKVLPMRGQEK</sequence>
<feature type="region of interest" description="Disordered" evidence="2">
    <location>
        <begin position="1"/>
        <end position="62"/>
    </location>
</feature>
<comment type="caution">
    <text evidence="3">The sequence shown here is derived from an EMBL/GenBank/DDBJ whole genome shotgun (WGS) entry which is preliminary data.</text>
</comment>
<protein>
    <submittedName>
        <fullName evidence="3">Uncharacterized protein</fullName>
    </submittedName>
</protein>
<feature type="region of interest" description="Disordered" evidence="2">
    <location>
        <begin position="169"/>
        <end position="189"/>
    </location>
</feature>
<accession>A0AAW2BDC4</accession>
<dbReference type="EMBL" id="JAZDWU010000012">
    <property type="protein sequence ID" value="KAK9983388.1"/>
    <property type="molecule type" value="Genomic_DNA"/>
</dbReference>